<reference evidence="12" key="1">
    <citation type="journal article" date="2014" name="Int. J. Syst. Evol. Microbiol.">
        <title>Complete genome sequence of Corynebacterium casei LMG S-19264T (=DSM 44701T), isolated from a smear-ripened cheese.</title>
        <authorList>
            <consortium name="US DOE Joint Genome Institute (JGI-PGF)"/>
            <person name="Walter F."/>
            <person name="Albersmeier A."/>
            <person name="Kalinowski J."/>
            <person name="Ruckert C."/>
        </authorList>
    </citation>
    <scope>NUCLEOTIDE SEQUENCE</scope>
    <source>
        <strain evidence="12">KCTC 42731</strain>
    </source>
</reference>
<dbReference type="GO" id="GO:0009288">
    <property type="term" value="C:bacterial-type flagellum"/>
    <property type="evidence" value="ECO:0007669"/>
    <property type="project" value="InterPro"/>
</dbReference>
<dbReference type="NCBIfam" id="TIGR02473">
    <property type="entry name" value="flagell_FliJ"/>
    <property type="match status" value="1"/>
</dbReference>
<evidence type="ECO:0000256" key="5">
    <source>
        <dbReference type="ARBA" id="ARBA00022475"/>
    </source>
</evidence>
<dbReference type="Pfam" id="PF02050">
    <property type="entry name" value="FliJ"/>
    <property type="match status" value="1"/>
</dbReference>
<keyword evidence="10" id="KW-1006">Bacterial flagellum protein export</keyword>
<dbReference type="PANTHER" id="PTHR38786:SF1">
    <property type="entry name" value="FLAGELLAR FLIJ PROTEIN"/>
    <property type="match status" value="1"/>
</dbReference>
<dbReference type="GO" id="GO:0006935">
    <property type="term" value="P:chemotaxis"/>
    <property type="evidence" value="ECO:0007669"/>
    <property type="project" value="UniProtKB-KW"/>
</dbReference>
<feature type="coiled-coil region" evidence="11">
    <location>
        <begin position="72"/>
        <end position="99"/>
    </location>
</feature>
<organism evidence="12 13">
    <name type="scientific">Thalassotalea marina</name>
    <dbReference type="NCBI Taxonomy" id="1673741"/>
    <lineage>
        <taxon>Bacteria</taxon>
        <taxon>Pseudomonadati</taxon>
        <taxon>Pseudomonadota</taxon>
        <taxon>Gammaproteobacteria</taxon>
        <taxon>Alteromonadales</taxon>
        <taxon>Colwelliaceae</taxon>
        <taxon>Thalassotalea</taxon>
    </lineage>
</organism>
<keyword evidence="9" id="KW-0472">Membrane</keyword>
<keyword evidence="11" id="KW-0175">Coiled coil</keyword>
<keyword evidence="4" id="KW-0813">Transport</keyword>
<proteinExistence type="inferred from homology"/>
<evidence type="ECO:0000256" key="11">
    <source>
        <dbReference type="SAM" id="Coils"/>
    </source>
</evidence>
<dbReference type="InterPro" id="IPR052570">
    <property type="entry name" value="FliJ"/>
</dbReference>
<dbReference type="Gene3D" id="1.10.287.1700">
    <property type="match status" value="1"/>
</dbReference>
<name>A0A919BBF2_9GAMM</name>
<keyword evidence="6" id="KW-0145">Chemotaxis</keyword>
<keyword evidence="13" id="KW-1185">Reference proteome</keyword>
<comment type="similarity">
    <text evidence="2">Belongs to the FliJ family.</text>
</comment>
<keyword evidence="8" id="KW-0653">Protein transport</keyword>
<feature type="coiled-coil region" evidence="11">
    <location>
        <begin position="14"/>
        <end position="41"/>
    </location>
</feature>
<comment type="caution">
    <text evidence="12">The sequence shown here is derived from an EMBL/GenBank/DDBJ whole genome shotgun (WGS) entry which is preliminary data.</text>
</comment>
<dbReference type="EMBL" id="BNCK01000001">
    <property type="protein sequence ID" value="GHF80621.1"/>
    <property type="molecule type" value="Genomic_DNA"/>
</dbReference>
<gene>
    <name evidence="12" type="ORF">GCM10017161_04910</name>
</gene>
<keyword evidence="7" id="KW-1005">Bacterial flagellum biogenesis</keyword>
<dbReference type="GO" id="GO:0071973">
    <property type="term" value="P:bacterial-type flagellum-dependent cell motility"/>
    <property type="evidence" value="ECO:0007669"/>
    <property type="project" value="InterPro"/>
</dbReference>
<evidence type="ECO:0000256" key="10">
    <source>
        <dbReference type="ARBA" id="ARBA00023225"/>
    </source>
</evidence>
<keyword evidence="5" id="KW-1003">Cell membrane</keyword>
<evidence type="ECO:0000256" key="3">
    <source>
        <dbReference type="ARBA" id="ARBA00020392"/>
    </source>
</evidence>
<dbReference type="Proteomes" id="UP000623842">
    <property type="component" value="Unassembled WGS sequence"/>
</dbReference>
<evidence type="ECO:0000313" key="13">
    <source>
        <dbReference type="Proteomes" id="UP000623842"/>
    </source>
</evidence>
<evidence type="ECO:0000256" key="7">
    <source>
        <dbReference type="ARBA" id="ARBA00022795"/>
    </source>
</evidence>
<evidence type="ECO:0000256" key="2">
    <source>
        <dbReference type="ARBA" id="ARBA00010004"/>
    </source>
</evidence>
<reference evidence="12" key="2">
    <citation type="submission" date="2020-09" db="EMBL/GenBank/DDBJ databases">
        <authorList>
            <person name="Sun Q."/>
            <person name="Kim S."/>
        </authorList>
    </citation>
    <scope>NUCLEOTIDE SEQUENCE</scope>
    <source>
        <strain evidence="12">KCTC 42731</strain>
    </source>
</reference>
<dbReference type="RefSeq" id="WP_189767120.1">
    <property type="nucleotide sequence ID" value="NZ_BNCK01000001.1"/>
</dbReference>
<evidence type="ECO:0000256" key="1">
    <source>
        <dbReference type="ARBA" id="ARBA00004413"/>
    </source>
</evidence>
<dbReference type="GO" id="GO:0005886">
    <property type="term" value="C:plasma membrane"/>
    <property type="evidence" value="ECO:0007669"/>
    <property type="project" value="UniProtKB-SubCell"/>
</dbReference>
<dbReference type="InterPro" id="IPR012823">
    <property type="entry name" value="Flagell_FliJ"/>
</dbReference>
<dbReference type="GO" id="GO:0044781">
    <property type="term" value="P:bacterial-type flagellum organization"/>
    <property type="evidence" value="ECO:0007669"/>
    <property type="project" value="UniProtKB-KW"/>
</dbReference>
<evidence type="ECO:0000256" key="4">
    <source>
        <dbReference type="ARBA" id="ARBA00022448"/>
    </source>
</evidence>
<evidence type="ECO:0000256" key="9">
    <source>
        <dbReference type="ARBA" id="ARBA00023136"/>
    </source>
</evidence>
<dbReference type="GO" id="GO:0015031">
    <property type="term" value="P:protein transport"/>
    <property type="evidence" value="ECO:0007669"/>
    <property type="project" value="UniProtKB-KW"/>
</dbReference>
<evidence type="ECO:0000256" key="6">
    <source>
        <dbReference type="ARBA" id="ARBA00022500"/>
    </source>
</evidence>
<protein>
    <recommendedName>
        <fullName evidence="3">Flagellar FliJ protein</fullName>
    </recommendedName>
</protein>
<evidence type="ECO:0000313" key="12">
    <source>
        <dbReference type="EMBL" id="GHF80621.1"/>
    </source>
</evidence>
<dbReference type="PANTHER" id="PTHR38786">
    <property type="entry name" value="FLAGELLAR FLIJ PROTEIN"/>
    <property type="match status" value="1"/>
</dbReference>
<evidence type="ECO:0000256" key="8">
    <source>
        <dbReference type="ARBA" id="ARBA00022927"/>
    </source>
</evidence>
<comment type="subcellular location">
    <subcellularLocation>
        <location evidence="1">Cell membrane</location>
        <topology evidence="1">Peripheral membrane protein</topology>
        <orientation evidence="1">Cytoplasmic side</orientation>
    </subcellularLocation>
</comment>
<sequence>MSMNQINTLLKVENDKEQQAIKALQLAEKDYQDNLTRLESVGQFRLEYMKRLSQRAQSGIDSATYRHFHAFVAKLDNAAEQVEIAIRQAKSLVEQKKLQWQQQRQKVQAVEKLKEKQLALLASKAAKVEQAMFDEIATQQFIRRKQAHL</sequence>
<dbReference type="AlphaFoldDB" id="A0A919BBF2"/>
<accession>A0A919BBF2</accession>
<dbReference type="InterPro" id="IPR053716">
    <property type="entry name" value="Flag_assembly_chemotaxis_eff"/>
</dbReference>